<dbReference type="SUPFAM" id="SSF53300">
    <property type="entry name" value="vWA-like"/>
    <property type="match status" value="1"/>
</dbReference>
<dbReference type="EMBL" id="NRSG01000335">
    <property type="protein sequence ID" value="MBK1661615.1"/>
    <property type="molecule type" value="Genomic_DNA"/>
</dbReference>
<dbReference type="Proteomes" id="UP000697995">
    <property type="component" value="Unassembled WGS sequence"/>
</dbReference>
<evidence type="ECO:0000313" key="2">
    <source>
        <dbReference type="Proteomes" id="UP000697995"/>
    </source>
</evidence>
<gene>
    <name evidence="1" type="ORF">CKO45_25745</name>
</gene>
<accession>A0ABS1D569</accession>
<proteinExistence type="predicted"/>
<sequence>MQRRILLGAALGLGAAALGGARPGRAAGDPVDLLLVLAVDVSRSVDEDEAVLQRQGYQAGLTDPEVLAAIAGGMIGAIGVAYVEWSGAEFQQLVVPWTRIASRADAEAWAAALGRAPRASYGWTSISAALDYSCQLLAAAPWEAVRRVIDISGDGVNNSGPPVEEARDRAVAAGITINGLPILNDRPTFGQLVPQPLDAYFRESVIGGNGAFLIAVEDFASFATALRRKLILEIAGLPAAAGAG</sequence>
<dbReference type="InterPro" id="IPR010607">
    <property type="entry name" value="DUF1194"/>
</dbReference>
<evidence type="ECO:0008006" key="3">
    <source>
        <dbReference type="Google" id="ProtNLM"/>
    </source>
</evidence>
<organism evidence="1 2">
    <name type="scientific">Paracraurococcus ruber</name>
    <dbReference type="NCBI Taxonomy" id="77675"/>
    <lineage>
        <taxon>Bacteria</taxon>
        <taxon>Pseudomonadati</taxon>
        <taxon>Pseudomonadota</taxon>
        <taxon>Alphaproteobacteria</taxon>
        <taxon>Acetobacterales</taxon>
        <taxon>Roseomonadaceae</taxon>
        <taxon>Paracraurococcus</taxon>
    </lineage>
</organism>
<dbReference type="Gene3D" id="3.40.50.410">
    <property type="entry name" value="von Willebrand factor, type A domain"/>
    <property type="match status" value="1"/>
</dbReference>
<evidence type="ECO:0000313" key="1">
    <source>
        <dbReference type="EMBL" id="MBK1661615.1"/>
    </source>
</evidence>
<dbReference type="RefSeq" id="WP_133223592.1">
    <property type="nucleotide sequence ID" value="NZ_NRSG01000335.1"/>
</dbReference>
<dbReference type="Pfam" id="PF06707">
    <property type="entry name" value="DUF1194"/>
    <property type="match status" value="1"/>
</dbReference>
<comment type="caution">
    <text evidence="1">The sequence shown here is derived from an EMBL/GenBank/DDBJ whole genome shotgun (WGS) entry which is preliminary data.</text>
</comment>
<name>A0ABS1D569_9PROT</name>
<protein>
    <recommendedName>
        <fullName evidence="3">DUF1194 domain-containing protein</fullName>
    </recommendedName>
</protein>
<dbReference type="InterPro" id="IPR036465">
    <property type="entry name" value="vWFA_dom_sf"/>
</dbReference>
<keyword evidence="2" id="KW-1185">Reference proteome</keyword>
<reference evidence="1 2" key="1">
    <citation type="journal article" date="2020" name="Microorganisms">
        <title>Osmotic Adaptation and Compatible Solute Biosynthesis of Phototrophic Bacteria as Revealed from Genome Analyses.</title>
        <authorList>
            <person name="Imhoff J.F."/>
            <person name="Rahn T."/>
            <person name="Kunzel S."/>
            <person name="Keller A."/>
            <person name="Neulinger S.C."/>
        </authorList>
    </citation>
    <scope>NUCLEOTIDE SEQUENCE [LARGE SCALE GENOMIC DNA]</scope>
    <source>
        <strain evidence="1 2">DSM 15382</strain>
    </source>
</reference>